<dbReference type="InterPro" id="IPR006461">
    <property type="entry name" value="PLAC_motif_containing"/>
</dbReference>
<dbReference type="Pfam" id="PF04749">
    <property type="entry name" value="PLAC8"/>
    <property type="match status" value="1"/>
</dbReference>
<name>A0AAW1Y0U8_RUBAR</name>
<protein>
    <submittedName>
        <fullName evidence="1">Uncharacterized protein</fullName>
    </submittedName>
</protein>
<organism evidence="1 2">
    <name type="scientific">Rubus argutus</name>
    <name type="common">Southern blackberry</name>
    <dbReference type="NCBI Taxonomy" id="59490"/>
    <lineage>
        <taxon>Eukaryota</taxon>
        <taxon>Viridiplantae</taxon>
        <taxon>Streptophyta</taxon>
        <taxon>Embryophyta</taxon>
        <taxon>Tracheophyta</taxon>
        <taxon>Spermatophyta</taxon>
        <taxon>Magnoliopsida</taxon>
        <taxon>eudicotyledons</taxon>
        <taxon>Gunneridae</taxon>
        <taxon>Pentapetalae</taxon>
        <taxon>rosids</taxon>
        <taxon>fabids</taxon>
        <taxon>Rosales</taxon>
        <taxon>Rosaceae</taxon>
        <taxon>Rosoideae</taxon>
        <taxon>Rosoideae incertae sedis</taxon>
        <taxon>Rubus</taxon>
    </lineage>
</organism>
<evidence type="ECO:0000313" key="2">
    <source>
        <dbReference type="Proteomes" id="UP001457282"/>
    </source>
</evidence>
<dbReference type="EMBL" id="JBEDUW010000002">
    <property type="protein sequence ID" value="KAK9942116.1"/>
    <property type="molecule type" value="Genomic_DNA"/>
</dbReference>
<dbReference type="NCBIfam" id="TIGR01571">
    <property type="entry name" value="A_thal_Cys_rich"/>
    <property type="match status" value="1"/>
</dbReference>
<evidence type="ECO:0000313" key="1">
    <source>
        <dbReference type="EMBL" id="KAK9942116.1"/>
    </source>
</evidence>
<keyword evidence="2" id="KW-1185">Reference proteome</keyword>
<dbReference type="Proteomes" id="UP001457282">
    <property type="component" value="Unassembled WGS sequence"/>
</dbReference>
<comment type="caution">
    <text evidence="1">The sequence shown here is derived from an EMBL/GenBank/DDBJ whole genome shotgun (WGS) entry which is preliminary data.</text>
</comment>
<reference evidence="1 2" key="1">
    <citation type="journal article" date="2023" name="G3 (Bethesda)">
        <title>A chromosome-length genome assembly and annotation of blackberry (Rubus argutus, cv. 'Hillquist').</title>
        <authorList>
            <person name="Bruna T."/>
            <person name="Aryal R."/>
            <person name="Dudchenko O."/>
            <person name="Sargent D.J."/>
            <person name="Mead D."/>
            <person name="Buti M."/>
            <person name="Cavallini A."/>
            <person name="Hytonen T."/>
            <person name="Andres J."/>
            <person name="Pham M."/>
            <person name="Weisz D."/>
            <person name="Mascagni F."/>
            <person name="Usai G."/>
            <person name="Natali L."/>
            <person name="Bassil N."/>
            <person name="Fernandez G.E."/>
            <person name="Lomsadze A."/>
            <person name="Armour M."/>
            <person name="Olukolu B."/>
            <person name="Poorten T."/>
            <person name="Britton C."/>
            <person name="Davik J."/>
            <person name="Ashrafi H."/>
            <person name="Aiden E.L."/>
            <person name="Borodovsky M."/>
            <person name="Worthington M."/>
        </authorList>
    </citation>
    <scope>NUCLEOTIDE SEQUENCE [LARGE SCALE GENOMIC DNA]</scope>
    <source>
        <strain evidence="1">PI 553951</strain>
    </source>
</reference>
<proteinExistence type="predicted"/>
<accession>A0AAW1Y0U8</accession>
<sequence length="290" mass="32487">MYPTAPDHEKYAGDHDHHIPAGHVPAPGLSPHGAARVYAPPYIVSTVRSSRHAGGEWSSGLCHCCDDPANCTITFFCPCITFGQIAEIVDQGSSSCAQQGACYGILLSTTALACLYSCFYRSKLRAQYDLEESPCVDCLVHFCCATCALCQEYRELRSRGFDMGIGGGLVAPLQLAVVWQNHPMVLPEQAFFGPFWSRFFWFWDILTIREVWDPGSFLIGLLAYLFNGLLDWCVINVRWVLLRFTTFLLLEFAQRWLLVVATAINGVNHIRTCWIVAVMWPDWSFSFGHG</sequence>
<dbReference type="AlphaFoldDB" id="A0AAW1Y0U8"/>
<dbReference type="PANTHER" id="PTHR15907">
    <property type="entry name" value="DUF614 FAMILY PROTEIN-RELATED"/>
    <property type="match status" value="1"/>
</dbReference>
<gene>
    <name evidence="1" type="ORF">M0R45_007804</name>
</gene>